<reference evidence="1" key="2">
    <citation type="journal article" date="2015" name="Data Brief">
        <title>Shoot transcriptome of the giant reed, Arundo donax.</title>
        <authorList>
            <person name="Barrero R.A."/>
            <person name="Guerrero F.D."/>
            <person name="Moolhuijzen P."/>
            <person name="Goolsby J.A."/>
            <person name="Tidwell J."/>
            <person name="Bellgard S.E."/>
            <person name="Bellgard M.I."/>
        </authorList>
    </citation>
    <scope>NUCLEOTIDE SEQUENCE</scope>
    <source>
        <tissue evidence="1">Shoot tissue taken approximately 20 cm above the soil surface</tissue>
    </source>
</reference>
<evidence type="ECO:0000313" key="1">
    <source>
        <dbReference type="EMBL" id="JAE07926.1"/>
    </source>
</evidence>
<dbReference type="EMBL" id="GBRH01189970">
    <property type="protein sequence ID" value="JAE07926.1"/>
    <property type="molecule type" value="Transcribed_RNA"/>
</dbReference>
<proteinExistence type="predicted"/>
<organism evidence="1">
    <name type="scientific">Arundo donax</name>
    <name type="common">Giant reed</name>
    <name type="synonym">Donax arundinaceus</name>
    <dbReference type="NCBI Taxonomy" id="35708"/>
    <lineage>
        <taxon>Eukaryota</taxon>
        <taxon>Viridiplantae</taxon>
        <taxon>Streptophyta</taxon>
        <taxon>Embryophyta</taxon>
        <taxon>Tracheophyta</taxon>
        <taxon>Spermatophyta</taxon>
        <taxon>Magnoliopsida</taxon>
        <taxon>Liliopsida</taxon>
        <taxon>Poales</taxon>
        <taxon>Poaceae</taxon>
        <taxon>PACMAD clade</taxon>
        <taxon>Arundinoideae</taxon>
        <taxon>Arundineae</taxon>
        <taxon>Arundo</taxon>
    </lineage>
</organism>
<reference evidence="1" key="1">
    <citation type="submission" date="2014-09" db="EMBL/GenBank/DDBJ databases">
        <authorList>
            <person name="Magalhaes I.L.F."/>
            <person name="Oliveira U."/>
            <person name="Santos F.R."/>
            <person name="Vidigal T.H.D.A."/>
            <person name="Brescovit A.D."/>
            <person name="Santos A.J."/>
        </authorList>
    </citation>
    <scope>NUCLEOTIDE SEQUENCE</scope>
    <source>
        <tissue evidence="1">Shoot tissue taken approximately 20 cm above the soil surface</tissue>
    </source>
</reference>
<accession>A0A0A9FCQ3</accession>
<dbReference type="AlphaFoldDB" id="A0A0A9FCQ3"/>
<name>A0A0A9FCQ3_ARUDO</name>
<sequence>MLLLIPCASTQTSKLLRAVSCSIIIKY</sequence>
<protein>
    <submittedName>
        <fullName evidence="1">Uncharacterized protein</fullName>
    </submittedName>
</protein>